<name>A0A5J9SDN2_9POAL</name>
<feature type="region of interest" description="Disordered" evidence="1">
    <location>
        <begin position="1"/>
        <end position="60"/>
    </location>
</feature>
<feature type="non-terminal residue" evidence="2">
    <location>
        <position position="1"/>
    </location>
</feature>
<organism evidence="2 3">
    <name type="scientific">Eragrostis curvula</name>
    <name type="common">weeping love grass</name>
    <dbReference type="NCBI Taxonomy" id="38414"/>
    <lineage>
        <taxon>Eukaryota</taxon>
        <taxon>Viridiplantae</taxon>
        <taxon>Streptophyta</taxon>
        <taxon>Embryophyta</taxon>
        <taxon>Tracheophyta</taxon>
        <taxon>Spermatophyta</taxon>
        <taxon>Magnoliopsida</taxon>
        <taxon>Liliopsida</taxon>
        <taxon>Poales</taxon>
        <taxon>Poaceae</taxon>
        <taxon>PACMAD clade</taxon>
        <taxon>Chloridoideae</taxon>
        <taxon>Eragrostideae</taxon>
        <taxon>Eragrostidinae</taxon>
        <taxon>Eragrostis</taxon>
    </lineage>
</organism>
<evidence type="ECO:0000313" key="3">
    <source>
        <dbReference type="Proteomes" id="UP000324897"/>
    </source>
</evidence>
<evidence type="ECO:0000313" key="2">
    <source>
        <dbReference type="EMBL" id="TVT97229.1"/>
    </source>
</evidence>
<dbReference type="Proteomes" id="UP000324897">
    <property type="component" value="Unassembled WGS sequence"/>
</dbReference>
<comment type="caution">
    <text evidence="2">The sequence shown here is derived from an EMBL/GenBank/DDBJ whole genome shotgun (WGS) entry which is preliminary data.</text>
</comment>
<protein>
    <recommendedName>
        <fullName evidence="4">Myb/SANT-like domain-containing protein</fullName>
    </recommendedName>
</protein>
<dbReference type="Gramene" id="TVT97229">
    <property type="protein sequence ID" value="TVT97229"/>
    <property type="gene ID" value="EJB05_57537"/>
</dbReference>
<evidence type="ECO:0000256" key="1">
    <source>
        <dbReference type="SAM" id="MobiDB-lite"/>
    </source>
</evidence>
<feature type="compositionally biased region" description="Basic and acidic residues" evidence="1">
    <location>
        <begin position="27"/>
        <end position="39"/>
    </location>
</feature>
<evidence type="ECO:0008006" key="4">
    <source>
        <dbReference type="Google" id="ProtNLM"/>
    </source>
</evidence>
<sequence length="163" mass="18123">HTSTPAPFVASAPPRIEGAPLQIDPSPADRRPTPADRRATCRSTPSLCRSTPPLQIDAPPLQIDSVPLSELQRVPCCSSVPSTAAQHRLRLPLLQINDAFSSVLQDRMSDKADWCDANLRDFIDICKGEIEAGNRPHGQFTRNGWKNLRTKYEERTTLKQTKK</sequence>
<dbReference type="EMBL" id="RWGY01001055">
    <property type="protein sequence ID" value="TVT97229.1"/>
    <property type="molecule type" value="Genomic_DNA"/>
</dbReference>
<dbReference type="AlphaFoldDB" id="A0A5J9SDN2"/>
<dbReference type="PANTHER" id="PTHR47069:SF1">
    <property type="entry name" value="OS03G0580500 PROTEIN"/>
    <property type="match status" value="1"/>
</dbReference>
<reference evidence="2 3" key="1">
    <citation type="journal article" date="2019" name="Sci. Rep.">
        <title>A high-quality genome of Eragrostis curvula grass provides insights into Poaceae evolution and supports new strategies to enhance forage quality.</title>
        <authorList>
            <person name="Carballo J."/>
            <person name="Santos B.A.C.M."/>
            <person name="Zappacosta D."/>
            <person name="Garbus I."/>
            <person name="Selva J.P."/>
            <person name="Gallo C.A."/>
            <person name="Diaz A."/>
            <person name="Albertini E."/>
            <person name="Caccamo M."/>
            <person name="Echenique V."/>
        </authorList>
    </citation>
    <scope>NUCLEOTIDE SEQUENCE [LARGE SCALE GENOMIC DNA]</scope>
    <source>
        <strain evidence="3">cv. Victoria</strain>
        <tissue evidence="2">Leaf</tissue>
    </source>
</reference>
<feature type="compositionally biased region" description="Polar residues" evidence="1">
    <location>
        <begin position="41"/>
        <end position="53"/>
    </location>
</feature>
<gene>
    <name evidence="2" type="ORF">EJB05_57537</name>
</gene>
<accession>A0A5J9SDN2</accession>
<keyword evidence="3" id="KW-1185">Reference proteome</keyword>
<proteinExistence type="predicted"/>
<dbReference type="PANTHER" id="PTHR47069">
    <property type="match status" value="1"/>
</dbReference>
<dbReference type="OrthoDB" id="4955136at2759"/>